<feature type="signal peptide" evidence="1">
    <location>
        <begin position="1"/>
        <end position="25"/>
    </location>
</feature>
<evidence type="ECO:0000256" key="1">
    <source>
        <dbReference type="SAM" id="SignalP"/>
    </source>
</evidence>
<dbReference type="Pfam" id="PF16153">
    <property type="entry name" value="DUF4861"/>
    <property type="match status" value="1"/>
</dbReference>
<proteinExistence type="predicted"/>
<keyword evidence="1" id="KW-0732">Signal</keyword>
<dbReference type="eggNOG" id="COG4225">
    <property type="taxonomic scope" value="Bacteria"/>
</dbReference>
<organism evidence="2 3">
    <name type="scientific">Leeuwenhoekiella blandensis (strain CECT 7118 / CCUG 51940 / KCTC 22103 / MED217)</name>
    <name type="common">Flavobacterium sp. (strain MED217)</name>
    <dbReference type="NCBI Taxonomy" id="398720"/>
    <lineage>
        <taxon>Bacteria</taxon>
        <taxon>Pseudomonadati</taxon>
        <taxon>Bacteroidota</taxon>
        <taxon>Flavobacteriia</taxon>
        <taxon>Flavobacteriales</taxon>
        <taxon>Flavobacteriaceae</taxon>
        <taxon>Leeuwenhoekiella</taxon>
    </lineage>
</organism>
<evidence type="ECO:0000313" key="2">
    <source>
        <dbReference type="EMBL" id="EAQ50271.1"/>
    </source>
</evidence>
<dbReference type="EMBL" id="AANC01000002">
    <property type="protein sequence ID" value="EAQ50271.1"/>
    <property type="molecule type" value="Genomic_DNA"/>
</dbReference>
<feature type="chain" id="PRO_5002663620" description="DUF4861 domain-containing protein" evidence="1">
    <location>
        <begin position="26"/>
        <end position="430"/>
    </location>
</feature>
<sequence length="430" mass="47972">MPKIKCTYFLSILTILLLSSCDQNVEDNIQISLTNPENTSLSDKAIAIGLTKLDYKADAEMHPLLTFEGDTIASQLVDSNANGKVDQLFFVTDFEPSETKKIQFKWIAEAPQYKVKTNIRFGKREALEEPVAPALEETLSATDMPKALGFQKYQTDGPTWENDKVAFRHYLDGRNAKDVYGKKSAAITPENVGLDESKAVVDNYHTMEAWGRDVFPVGNSAGLGGFGVIANDTIRRLGILVTDTLSNIEKTHFKIVEKGPVKSTMHIDYSNWNTAGNTYQAKETVTIWPGMYAYQNTVSISGLKENDTLAIGLSNINNQNGVEEIKTEKWVALVQHDSLTYDRKWIMGTALILPADAYSSYTEAPQTGQFTQSYLAKMNVANEEPVTYYGVSGWELSQNPKFKDAAYFKAYVEQLANQLFTPIDINIENK</sequence>
<gene>
    <name evidence="2" type="ORF">MED217_04547</name>
</gene>
<dbReference type="AlphaFoldDB" id="A3XJK4"/>
<evidence type="ECO:0000313" key="3">
    <source>
        <dbReference type="Proteomes" id="UP000001601"/>
    </source>
</evidence>
<dbReference type="PROSITE" id="PS51257">
    <property type="entry name" value="PROKAR_LIPOPROTEIN"/>
    <property type="match status" value="1"/>
</dbReference>
<reference evidence="2 3" key="1">
    <citation type="journal article" date="2007" name="Nature">
        <title>Light stimulates growth of proteorhodopsin-containing marine Flavobacteria.</title>
        <authorList>
            <person name="Gomez-Consarnau L."/>
            <person name="Gonzalez J.M."/>
            <person name="Coll-Llado M."/>
            <person name="Gourdon P."/>
            <person name="Pascher T."/>
            <person name="Neutze R."/>
            <person name="Pedros-Alio C."/>
            <person name="Pinhassi J."/>
        </authorList>
    </citation>
    <scope>NUCLEOTIDE SEQUENCE [LARGE SCALE GENOMIC DNA]</scope>
    <source>
        <strain evidence="2 3">MED217</strain>
    </source>
</reference>
<dbReference type="Proteomes" id="UP000001601">
    <property type="component" value="Unassembled WGS sequence"/>
</dbReference>
<dbReference type="STRING" id="398720.MED217_04547"/>
<dbReference type="OrthoDB" id="846806at2"/>
<evidence type="ECO:0008006" key="4">
    <source>
        <dbReference type="Google" id="ProtNLM"/>
    </source>
</evidence>
<keyword evidence="3" id="KW-1185">Reference proteome</keyword>
<name>A3XJK4_LEEBM</name>
<accession>A3XJK4</accession>
<dbReference type="InterPro" id="IPR032342">
    <property type="entry name" value="DUF4861"/>
</dbReference>
<dbReference type="RefSeq" id="WP_009779298.1">
    <property type="nucleotide sequence ID" value="NZ_CH672395.1"/>
</dbReference>
<comment type="caution">
    <text evidence="2">The sequence shown here is derived from an EMBL/GenBank/DDBJ whole genome shotgun (WGS) entry which is preliminary data.</text>
</comment>
<dbReference type="HOGENOM" id="CLU_053817_0_0_10"/>
<protein>
    <recommendedName>
        <fullName evidence="4">DUF4861 domain-containing protein</fullName>
    </recommendedName>
</protein>